<evidence type="ECO:0000313" key="2">
    <source>
        <dbReference type="Proteomes" id="UP000287651"/>
    </source>
</evidence>
<name>A0A426Z6R5_ENSVE</name>
<dbReference type="Proteomes" id="UP000287651">
    <property type="component" value="Unassembled WGS sequence"/>
</dbReference>
<organism evidence="1 2">
    <name type="scientific">Ensete ventricosum</name>
    <name type="common">Abyssinian banana</name>
    <name type="synonym">Musa ensete</name>
    <dbReference type="NCBI Taxonomy" id="4639"/>
    <lineage>
        <taxon>Eukaryota</taxon>
        <taxon>Viridiplantae</taxon>
        <taxon>Streptophyta</taxon>
        <taxon>Embryophyta</taxon>
        <taxon>Tracheophyta</taxon>
        <taxon>Spermatophyta</taxon>
        <taxon>Magnoliopsida</taxon>
        <taxon>Liliopsida</taxon>
        <taxon>Zingiberales</taxon>
        <taxon>Musaceae</taxon>
        <taxon>Ensete</taxon>
    </lineage>
</organism>
<dbReference type="AlphaFoldDB" id="A0A426Z6R5"/>
<dbReference type="EMBL" id="AMZH03008113">
    <property type="protein sequence ID" value="RRT59680.1"/>
    <property type="molecule type" value="Genomic_DNA"/>
</dbReference>
<evidence type="ECO:0000313" key="1">
    <source>
        <dbReference type="EMBL" id="RRT59680.1"/>
    </source>
</evidence>
<accession>A0A426Z6R5</accession>
<reference evidence="1 2" key="1">
    <citation type="journal article" date="2014" name="Agronomy (Basel)">
        <title>A Draft Genome Sequence for Ensete ventricosum, the Drought-Tolerant Tree Against Hunger.</title>
        <authorList>
            <person name="Harrison J."/>
            <person name="Moore K.A."/>
            <person name="Paszkiewicz K."/>
            <person name="Jones T."/>
            <person name="Grant M."/>
            <person name="Ambacheew D."/>
            <person name="Muzemil S."/>
            <person name="Studholme D.J."/>
        </authorList>
    </citation>
    <scope>NUCLEOTIDE SEQUENCE [LARGE SCALE GENOMIC DNA]</scope>
</reference>
<gene>
    <name evidence="1" type="ORF">B296_00030584</name>
</gene>
<sequence>MNCNSFRLTPLSCHGPSYIRVKSIPTLDVTAPSTNTLSRSGDRLVVDGAESLCAASRAVALVLRASWFSLRVEGSEWQQCQDYEGEVFKWRMAAKGNNDGGGRSGQQQRRLRLRCNFVATSGVGCSKGVAAIGRRRGSDVHDCCGGGQQRYGARDGCCCVQFVVDHDQDSWQRTIVAGCDVNKLQRKIAAGSFLLQRSLLAAIEDDSKRSLLAALGSERCVLRLKGWLKGWWTEGFDFWVRIVAVLGAIWGCSFVEFRLRIGVILGL</sequence>
<proteinExistence type="predicted"/>
<protein>
    <submittedName>
        <fullName evidence="1">Uncharacterized protein</fullName>
    </submittedName>
</protein>
<comment type="caution">
    <text evidence="1">The sequence shown here is derived from an EMBL/GenBank/DDBJ whole genome shotgun (WGS) entry which is preliminary data.</text>
</comment>